<dbReference type="InterPro" id="IPR036116">
    <property type="entry name" value="FN3_sf"/>
</dbReference>
<dbReference type="EMBL" id="MW030558">
    <property type="protein sequence ID" value="QPI16355.1"/>
    <property type="molecule type" value="Genomic_DNA"/>
</dbReference>
<dbReference type="InterPro" id="IPR013783">
    <property type="entry name" value="Ig-like_fold"/>
</dbReference>
<dbReference type="CDD" id="cd00063">
    <property type="entry name" value="FN3"/>
    <property type="match status" value="1"/>
</dbReference>
<protein>
    <submittedName>
        <fullName evidence="1">Uncharacterized protein</fullName>
    </submittedName>
</protein>
<dbReference type="Gene3D" id="2.60.40.10">
    <property type="entry name" value="Immunoglobulins"/>
    <property type="match status" value="1"/>
</dbReference>
<reference evidence="1" key="1">
    <citation type="submission" date="2020-08" db="EMBL/GenBank/DDBJ databases">
        <title>Bridging the membrane lipid divide: bacteria of the FCB group superphylum have the potential to synthesize archaeal ether lipids.</title>
        <authorList>
            <person name="Villanueva L."/>
            <person name="von Meijenfeldt F.A.B."/>
            <person name="Westbye A.B."/>
            <person name="Yadav S."/>
            <person name="Hopmans E.C."/>
            <person name="Dutilh B.E."/>
            <person name="Sinninghe Damste J.S."/>
        </authorList>
    </citation>
    <scope>NUCLEOTIDE SEQUENCE</scope>
    <source>
        <strain evidence="1">NIOZ-UU157</strain>
    </source>
</reference>
<name>A0A7S9SU73_9VIRU</name>
<evidence type="ECO:0000313" key="1">
    <source>
        <dbReference type="EMBL" id="QPI16355.1"/>
    </source>
</evidence>
<accession>A0A7S9SU73</accession>
<dbReference type="SUPFAM" id="SSF49265">
    <property type="entry name" value="Fibronectin type III"/>
    <property type="match status" value="1"/>
</dbReference>
<proteinExistence type="predicted"/>
<organism evidence="1">
    <name type="scientific">Virus NIOZ-UU157</name>
    <dbReference type="NCBI Taxonomy" id="2763269"/>
    <lineage>
        <taxon>Viruses</taxon>
    </lineage>
</organism>
<sequence>MSCNTCGNTKSSPCACQDHGLTTPCSYTNCSNGTPCEEVICSECVVDCPEHSGRSLGSISWDAETSTGVTSTEGLKMRSGDSVQEMLQRTALFVADPVAGASTASVAIAPFRINSRTKDSIGLSWSNVPVSVSSISIYQAEANSRTWTLNSTISSELTTSLTKTIIGLSANKAYKFKLISSDGKISANSVAIYANTLAK</sequence>
<dbReference type="InterPro" id="IPR003961">
    <property type="entry name" value="FN3_dom"/>
</dbReference>
<gene>
    <name evidence="1" type="ORF">NIOZUU157_00245</name>
</gene>